<proteinExistence type="predicted"/>
<dbReference type="RefSeq" id="WP_106053565.1">
    <property type="nucleotide sequence ID" value="NZ_CALXOB010000046.1"/>
</dbReference>
<reference evidence="1 2" key="1">
    <citation type="submission" date="2019-08" db="EMBL/GenBank/DDBJ databases">
        <title>In-depth cultivation of the pig gut microbiome towards novel bacterial diversity and tailored functional studies.</title>
        <authorList>
            <person name="Wylensek D."/>
            <person name="Hitch T.C.A."/>
            <person name="Clavel T."/>
        </authorList>
    </citation>
    <scope>NUCLEOTIDE SEQUENCE [LARGE SCALE GENOMIC DNA]</scope>
    <source>
        <strain evidence="1 2">BBE-744-WT-12</strain>
    </source>
</reference>
<evidence type="ECO:0000313" key="2">
    <source>
        <dbReference type="Proteomes" id="UP000435649"/>
    </source>
</evidence>
<dbReference type="EMBL" id="VUNS01000007">
    <property type="protein sequence ID" value="MST97111.1"/>
    <property type="molecule type" value="Genomic_DNA"/>
</dbReference>
<comment type="caution">
    <text evidence="1">The sequence shown here is derived from an EMBL/GenBank/DDBJ whole genome shotgun (WGS) entry which is preliminary data.</text>
</comment>
<accession>A0A844G396</accession>
<protein>
    <submittedName>
        <fullName evidence="1">Uncharacterized protein</fullName>
    </submittedName>
</protein>
<dbReference type="Proteomes" id="UP000435649">
    <property type="component" value="Unassembled WGS sequence"/>
</dbReference>
<evidence type="ECO:0000313" key="1">
    <source>
        <dbReference type="EMBL" id="MST97111.1"/>
    </source>
</evidence>
<sequence length="62" mass="6945">MKHDFYDVKAKTKVSADVLDCVTFGDAGRKRYAFKGKTADGRSLTAFVGKDVWEKAKAQMKK</sequence>
<name>A0A844G396_9BACT</name>
<gene>
    <name evidence="1" type="ORF">FYJ85_08650</name>
</gene>
<dbReference type="AlphaFoldDB" id="A0A844G396"/>
<organism evidence="1 2">
    <name type="scientific">Victivallis lenta</name>
    <dbReference type="NCBI Taxonomy" id="2606640"/>
    <lineage>
        <taxon>Bacteria</taxon>
        <taxon>Pseudomonadati</taxon>
        <taxon>Lentisphaerota</taxon>
        <taxon>Lentisphaeria</taxon>
        <taxon>Victivallales</taxon>
        <taxon>Victivallaceae</taxon>
        <taxon>Victivallis</taxon>
    </lineage>
</organism>
<keyword evidence="2" id="KW-1185">Reference proteome</keyword>